<evidence type="ECO:0000256" key="2">
    <source>
        <dbReference type="ARBA" id="ARBA00023134"/>
    </source>
</evidence>
<dbReference type="CDD" id="cd01854">
    <property type="entry name" value="YjeQ_EngC"/>
    <property type="match status" value="1"/>
</dbReference>
<proteinExistence type="predicted"/>
<dbReference type="InterPro" id="IPR027417">
    <property type="entry name" value="P-loop_NTPase"/>
</dbReference>
<evidence type="ECO:0000313" key="6">
    <source>
        <dbReference type="EMBL" id="MUN54044.1"/>
    </source>
</evidence>
<feature type="region of interest" description="Disordered" evidence="3">
    <location>
        <begin position="187"/>
        <end position="207"/>
    </location>
</feature>
<organism evidence="6 7">
    <name type="scientific">Rothia koreensis</name>
    <dbReference type="NCBI Taxonomy" id="592378"/>
    <lineage>
        <taxon>Bacteria</taxon>
        <taxon>Bacillati</taxon>
        <taxon>Actinomycetota</taxon>
        <taxon>Actinomycetes</taxon>
        <taxon>Micrococcales</taxon>
        <taxon>Micrococcaceae</taxon>
        <taxon>Rothia</taxon>
    </lineage>
</organism>
<dbReference type="InterPro" id="IPR004881">
    <property type="entry name" value="Ribosome_biogen_GTPase_RsgA"/>
</dbReference>
<dbReference type="InterPro" id="IPR010914">
    <property type="entry name" value="RsgA_GTPase_dom"/>
</dbReference>
<dbReference type="PROSITE" id="PS50936">
    <property type="entry name" value="ENGC_GTPASE"/>
    <property type="match status" value="1"/>
</dbReference>
<name>A0A7K1LFS1_9MICC</name>
<feature type="compositionally biased region" description="Basic and acidic residues" evidence="3">
    <location>
        <begin position="7"/>
        <end position="16"/>
    </location>
</feature>
<reference evidence="6 7" key="1">
    <citation type="submission" date="2019-12" db="EMBL/GenBank/DDBJ databases">
        <authorList>
            <person name="Li J."/>
            <person name="Shi Y."/>
            <person name="Xu G."/>
            <person name="Xiao D."/>
            <person name="Ran X."/>
        </authorList>
    </citation>
    <scope>NUCLEOTIDE SEQUENCE [LARGE SCALE GENOMIC DNA]</scope>
    <source>
        <strain evidence="6 7">JCM 15915</strain>
    </source>
</reference>
<dbReference type="Pfam" id="PF03193">
    <property type="entry name" value="RsgA_GTPase"/>
    <property type="match status" value="1"/>
</dbReference>
<keyword evidence="7" id="KW-1185">Reference proteome</keyword>
<dbReference type="EMBL" id="WOGT01000001">
    <property type="protein sequence ID" value="MUN54044.1"/>
    <property type="molecule type" value="Genomic_DNA"/>
</dbReference>
<gene>
    <name evidence="6" type="primary">rsgA</name>
    <name evidence="6" type="ORF">GMA10_02185</name>
</gene>
<feature type="compositionally biased region" description="Basic and acidic residues" evidence="3">
    <location>
        <begin position="190"/>
        <end position="205"/>
    </location>
</feature>
<keyword evidence="2" id="KW-0342">GTP-binding</keyword>
<feature type="region of interest" description="Disordered" evidence="3">
    <location>
        <begin position="1"/>
        <end position="34"/>
    </location>
</feature>
<evidence type="ECO:0000256" key="3">
    <source>
        <dbReference type="SAM" id="MobiDB-lite"/>
    </source>
</evidence>
<feature type="domain" description="CP-type G" evidence="5">
    <location>
        <begin position="114"/>
        <end position="288"/>
    </location>
</feature>
<sequence>MRRRSSGHWDESDVRIRANKRGSRPRTKDRPAHEDAVIGRVVTVDRGRYTVDLGSEGPGTEVTAVRAKDLRRVPVVVGDLVGLVGDTSGAEGSLARLVRIEDRATVLRRSADDTDPVERVVVANAGQLIIVVAAANPTPRTGFIDRSIVAAYDAGLEPVLCVTKTDLGDAAPLRDYYAETSLRILSSSPERPEEAAAPAGRHESLPLDPTTVETMRSLLDGHVSVFLGHSGVGKSTLVNALAGTSRSTGGVNEVTGRGRHTSSSALAISPSWGSVGTWVVDTPGVRSFGLAHVPKESIVEAFEDLAPGYADCPKGCTHAADAAGCGIQRLVDSGHAGPYGAQRLESLRRLLGVAAEDGLDQMKELGTTT</sequence>
<dbReference type="Gene3D" id="3.40.50.300">
    <property type="entry name" value="P-loop containing nucleotide triphosphate hydrolases"/>
    <property type="match status" value="1"/>
</dbReference>
<evidence type="ECO:0000256" key="1">
    <source>
        <dbReference type="ARBA" id="ARBA00022741"/>
    </source>
</evidence>
<dbReference type="GO" id="GO:0003924">
    <property type="term" value="F:GTPase activity"/>
    <property type="evidence" value="ECO:0007669"/>
    <property type="project" value="InterPro"/>
</dbReference>
<comment type="caution">
    <text evidence="6">The sequence shown here is derived from an EMBL/GenBank/DDBJ whole genome shotgun (WGS) entry which is preliminary data.</text>
</comment>
<dbReference type="Proteomes" id="UP000462152">
    <property type="component" value="Unassembled WGS sequence"/>
</dbReference>
<dbReference type="SUPFAM" id="SSF52540">
    <property type="entry name" value="P-loop containing nucleoside triphosphate hydrolases"/>
    <property type="match status" value="1"/>
</dbReference>
<dbReference type="GO" id="GO:0005525">
    <property type="term" value="F:GTP binding"/>
    <property type="evidence" value="ECO:0007669"/>
    <property type="project" value="UniProtKB-KW"/>
</dbReference>
<dbReference type="AlphaFoldDB" id="A0A7K1LFS1"/>
<dbReference type="PANTHER" id="PTHR32120:SF11">
    <property type="entry name" value="SMALL RIBOSOMAL SUBUNIT BIOGENESIS GTPASE RSGA 1, MITOCHONDRIAL-RELATED"/>
    <property type="match status" value="1"/>
</dbReference>
<dbReference type="PROSITE" id="PS51721">
    <property type="entry name" value="G_CP"/>
    <property type="match status" value="1"/>
</dbReference>
<keyword evidence="1" id="KW-0547">Nucleotide-binding</keyword>
<dbReference type="InterPro" id="IPR030378">
    <property type="entry name" value="G_CP_dom"/>
</dbReference>
<feature type="domain" description="EngC GTPase" evidence="4">
    <location>
        <begin position="123"/>
        <end position="286"/>
    </location>
</feature>
<dbReference type="OrthoDB" id="9809485at2"/>
<evidence type="ECO:0000259" key="5">
    <source>
        <dbReference type="PROSITE" id="PS51721"/>
    </source>
</evidence>
<dbReference type="RefSeq" id="WP_129314132.1">
    <property type="nucleotide sequence ID" value="NZ_NOIQ01000001.1"/>
</dbReference>
<protein>
    <submittedName>
        <fullName evidence="6">GTPase RsgA</fullName>
    </submittedName>
</protein>
<evidence type="ECO:0000313" key="7">
    <source>
        <dbReference type="Proteomes" id="UP000462152"/>
    </source>
</evidence>
<accession>A0A7K1LFS1</accession>
<evidence type="ECO:0000259" key="4">
    <source>
        <dbReference type="PROSITE" id="PS50936"/>
    </source>
</evidence>
<dbReference type="PANTHER" id="PTHR32120">
    <property type="entry name" value="SMALL RIBOSOMAL SUBUNIT BIOGENESIS GTPASE RSGA"/>
    <property type="match status" value="1"/>
</dbReference>